<organism evidence="1 2">
    <name type="scientific">Phytophthora oleae</name>
    <dbReference type="NCBI Taxonomy" id="2107226"/>
    <lineage>
        <taxon>Eukaryota</taxon>
        <taxon>Sar</taxon>
        <taxon>Stramenopiles</taxon>
        <taxon>Oomycota</taxon>
        <taxon>Peronosporomycetes</taxon>
        <taxon>Peronosporales</taxon>
        <taxon>Peronosporaceae</taxon>
        <taxon>Phytophthora</taxon>
    </lineage>
</organism>
<accession>A0ABD3F838</accession>
<dbReference type="AlphaFoldDB" id="A0ABD3F838"/>
<dbReference type="Proteomes" id="UP001632037">
    <property type="component" value="Unassembled WGS sequence"/>
</dbReference>
<name>A0ABD3F838_9STRA</name>
<protein>
    <submittedName>
        <fullName evidence="1">Uncharacterized protein</fullName>
    </submittedName>
</protein>
<dbReference type="EMBL" id="JBIMZQ010000035">
    <property type="protein sequence ID" value="KAL3661630.1"/>
    <property type="molecule type" value="Genomic_DNA"/>
</dbReference>
<reference evidence="1 2" key="1">
    <citation type="submission" date="2024-09" db="EMBL/GenBank/DDBJ databases">
        <title>Genome sequencing and assembly of Phytophthora oleae, isolate VK10A, causative agent of rot of olive drupes.</title>
        <authorList>
            <person name="Conti Taguali S."/>
            <person name="Riolo M."/>
            <person name="La Spada F."/>
            <person name="Cacciola S.O."/>
            <person name="Dionisio G."/>
        </authorList>
    </citation>
    <scope>NUCLEOTIDE SEQUENCE [LARGE SCALE GENOMIC DNA]</scope>
    <source>
        <strain evidence="1 2">VK10A</strain>
    </source>
</reference>
<comment type="caution">
    <text evidence="1">The sequence shown here is derived from an EMBL/GenBank/DDBJ whole genome shotgun (WGS) entry which is preliminary data.</text>
</comment>
<evidence type="ECO:0000313" key="1">
    <source>
        <dbReference type="EMBL" id="KAL3661630.1"/>
    </source>
</evidence>
<proteinExistence type="predicted"/>
<gene>
    <name evidence="1" type="ORF">V7S43_013389</name>
</gene>
<evidence type="ECO:0000313" key="2">
    <source>
        <dbReference type="Proteomes" id="UP001632037"/>
    </source>
</evidence>
<keyword evidence="2" id="KW-1185">Reference proteome</keyword>
<sequence length="96" mass="10731">MDALGAELAHRMRHNAGLAGSWLLYSSEREQHEHLKVVVPQSQKAKVEREYAAKAGSVHSKQRLVRLRSRRGAIVAKGGIRCITARKERETPFCGV</sequence>